<organism evidence="2 3">
    <name type="scientific">Dyadobacter soli</name>
    <dbReference type="NCBI Taxonomy" id="659014"/>
    <lineage>
        <taxon>Bacteria</taxon>
        <taxon>Pseudomonadati</taxon>
        <taxon>Bacteroidota</taxon>
        <taxon>Cytophagia</taxon>
        <taxon>Cytophagales</taxon>
        <taxon>Spirosomataceae</taxon>
        <taxon>Dyadobacter</taxon>
    </lineage>
</organism>
<evidence type="ECO:0000313" key="2">
    <source>
        <dbReference type="EMBL" id="SDH02734.1"/>
    </source>
</evidence>
<dbReference type="AlphaFoldDB" id="A0A1G7Z260"/>
<sequence length="176" mass="20131">MKTLEPPVRYNPDLTQIINGEEVMSPSPRLPHQAIVANLFRVLDAYVGPRRLGDIFFAPLDVVLAEECQELQPDLIFISNSRAGIRKEWVDGVPDLVVEVVSPSSKKADTITKKDIYEKHGVSEYWIVFREKICIEVYSLIDGKFELFGSFNGEEIVRSNMFKDLHFSVKRVMPNF</sequence>
<dbReference type="STRING" id="659014.SAMN04487996_12743"/>
<dbReference type="InterPro" id="IPR011335">
    <property type="entry name" value="Restrct_endonuc-II-like"/>
</dbReference>
<gene>
    <name evidence="2" type="ORF">SAMN04487996_12743</name>
</gene>
<dbReference type="GO" id="GO:0004519">
    <property type="term" value="F:endonuclease activity"/>
    <property type="evidence" value="ECO:0007669"/>
    <property type="project" value="UniProtKB-KW"/>
</dbReference>
<keyword evidence="2" id="KW-0378">Hydrolase</keyword>
<dbReference type="Pfam" id="PF05685">
    <property type="entry name" value="Uma2"/>
    <property type="match status" value="1"/>
</dbReference>
<dbReference type="RefSeq" id="WP_090157237.1">
    <property type="nucleotide sequence ID" value="NZ_FNAN01000027.1"/>
</dbReference>
<protein>
    <submittedName>
        <fullName evidence="2">Endonuclease, Uma2 family (Restriction endonuclease fold)</fullName>
    </submittedName>
</protein>
<reference evidence="3" key="1">
    <citation type="submission" date="2016-10" db="EMBL/GenBank/DDBJ databases">
        <authorList>
            <person name="Varghese N."/>
            <person name="Submissions S."/>
        </authorList>
    </citation>
    <scope>NUCLEOTIDE SEQUENCE [LARGE SCALE GENOMIC DNA]</scope>
    <source>
        <strain evidence="3">DSM 25329</strain>
    </source>
</reference>
<dbReference type="EMBL" id="FNAN01000027">
    <property type="protein sequence ID" value="SDH02734.1"/>
    <property type="molecule type" value="Genomic_DNA"/>
</dbReference>
<proteinExistence type="predicted"/>
<keyword evidence="3" id="KW-1185">Reference proteome</keyword>
<dbReference type="InterPro" id="IPR012296">
    <property type="entry name" value="Nuclease_put_TT1808"/>
</dbReference>
<dbReference type="PANTHER" id="PTHR34107">
    <property type="entry name" value="SLL0198 PROTEIN-RELATED"/>
    <property type="match status" value="1"/>
</dbReference>
<feature type="domain" description="Putative restriction endonuclease" evidence="1">
    <location>
        <begin position="16"/>
        <end position="169"/>
    </location>
</feature>
<dbReference type="PANTHER" id="PTHR34107:SF4">
    <property type="entry name" value="SLL1222 PROTEIN"/>
    <property type="match status" value="1"/>
</dbReference>
<dbReference type="Gene3D" id="3.90.1570.10">
    <property type="entry name" value="tt1808, chain A"/>
    <property type="match status" value="1"/>
</dbReference>
<dbReference type="OrthoDB" id="9808428at2"/>
<name>A0A1G7Z260_9BACT</name>
<keyword evidence="2" id="KW-0255">Endonuclease</keyword>
<dbReference type="Proteomes" id="UP000198748">
    <property type="component" value="Unassembled WGS sequence"/>
</dbReference>
<evidence type="ECO:0000313" key="3">
    <source>
        <dbReference type="Proteomes" id="UP000198748"/>
    </source>
</evidence>
<keyword evidence="2" id="KW-0540">Nuclease</keyword>
<evidence type="ECO:0000259" key="1">
    <source>
        <dbReference type="Pfam" id="PF05685"/>
    </source>
</evidence>
<dbReference type="InterPro" id="IPR008538">
    <property type="entry name" value="Uma2"/>
</dbReference>
<dbReference type="CDD" id="cd06260">
    <property type="entry name" value="DUF820-like"/>
    <property type="match status" value="1"/>
</dbReference>
<accession>A0A1G7Z260</accession>
<dbReference type="SUPFAM" id="SSF52980">
    <property type="entry name" value="Restriction endonuclease-like"/>
    <property type="match status" value="1"/>
</dbReference>